<evidence type="ECO:0000256" key="1">
    <source>
        <dbReference type="ARBA" id="ARBA00004370"/>
    </source>
</evidence>
<dbReference type="AlphaFoldDB" id="A0A4Y8RB98"/>
<keyword evidence="2 3" id="KW-0472">Membrane</keyword>
<accession>A0A4Y8RB98</accession>
<sequence length="341" mass="36635">MRSILSTTAILTVMLSGAALQPQAARADGYYAPRASAAEINHVINAGSTGHYAPRYGGGYGSSGGYGHRAGYVSRGYGHADYGYGHGYSDHGYGDHGYGYVDYGYDRDDYGYGRDLTDLDDFGTVNRDGRLITTYRTYSPFARVIHSAAPADEMDGMASEMEQPEPRSDVGRPILFASGSGDLSETATADLDRIGNILLAYAETDVRILISAYTDATGTREQNEAISKKRIETVKSYLADKFDIQVERFVEAPIGEATAPGIDDPLAAENRQVVISLLGLDLDKAGDRVADRDAVEAEPTCSVPAYPYAGYRVEGRVVAAGFQDLDDFGGGRLIEVCKVGH</sequence>
<dbReference type="OrthoDB" id="9814546at2"/>
<comment type="caution">
    <text evidence="6">The sequence shown here is derived from an EMBL/GenBank/DDBJ whole genome shotgun (WGS) entry which is preliminary data.</text>
</comment>
<gene>
    <name evidence="6" type="ORF">E3C22_20900</name>
</gene>
<evidence type="ECO:0000259" key="5">
    <source>
        <dbReference type="PROSITE" id="PS51123"/>
    </source>
</evidence>
<protein>
    <submittedName>
        <fullName evidence="6">OmpA family protein</fullName>
    </submittedName>
</protein>
<dbReference type="InterPro" id="IPR006665">
    <property type="entry name" value="OmpA-like"/>
</dbReference>
<evidence type="ECO:0000256" key="4">
    <source>
        <dbReference type="SAM" id="SignalP"/>
    </source>
</evidence>
<name>A0A4Y8RB98_9HYPH</name>
<evidence type="ECO:0000256" key="3">
    <source>
        <dbReference type="PROSITE-ProRule" id="PRU00473"/>
    </source>
</evidence>
<dbReference type="PROSITE" id="PS51123">
    <property type="entry name" value="OMPA_2"/>
    <property type="match status" value="1"/>
</dbReference>
<evidence type="ECO:0000313" key="7">
    <source>
        <dbReference type="Proteomes" id="UP000298179"/>
    </source>
</evidence>
<dbReference type="GO" id="GO:0016020">
    <property type="term" value="C:membrane"/>
    <property type="evidence" value="ECO:0007669"/>
    <property type="project" value="UniProtKB-SubCell"/>
</dbReference>
<organism evidence="6 7">
    <name type="scientific">Jiella endophytica</name>
    <dbReference type="NCBI Taxonomy" id="2558362"/>
    <lineage>
        <taxon>Bacteria</taxon>
        <taxon>Pseudomonadati</taxon>
        <taxon>Pseudomonadota</taxon>
        <taxon>Alphaproteobacteria</taxon>
        <taxon>Hyphomicrobiales</taxon>
        <taxon>Aurantimonadaceae</taxon>
        <taxon>Jiella</taxon>
    </lineage>
</organism>
<dbReference type="RefSeq" id="WP_134763829.1">
    <property type="nucleotide sequence ID" value="NZ_SOZD01000008.1"/>
</dbReference>
<proteinExistence type="predicted"/>
<comment type="subcellular location">
    <subcellularLocation>
        <location evidence="1">Membrane</location>
    </subcellularLocation>
</comment>
<dbReference type="InterPro" id="IPR006664">
    <property type="entry name" value="OMP_bac"/>
</dbReference>
<evidence type="ECO:0000256" key="2">
    <source>
        <dbReference type="ARBA" id="ARBA00023136"/>
    </source>
</evidence>
<keyword evidence="4" id="KW-0732">Signal</keyword>
<dbReference type="Pfam" id="PF00691">
    <property type="entry name" value="OmpA"/>
    <property type="match status" value="1"/>
</dbReference>
<dbReference type="SUPFAM" id="SSF103088">
    <property type="entry name" value="OmpA-like"/>
    <property type="match status" value="1"/>
</dbReference>
<reference evidence="6 7" key="1">
    <citation type="submission" date="2019-03" db="EMBL/GenBank/DDBJ databases">
        <title>Jiella endophytica sp. nov., a novel endophytic bacterium isolated from root of Ficus microcarpa Linn. f.</title>
        <authorList>
            <person name="Tuo L."/>
        </authorList>
    </citation>
    <scope>NUCLEOTIDE SEQUENCE [LARGE SCALE GENOMIC DNA]</scope>
    <source>
        <strain evidence="6 7">CBS5Q-3</strain>
    </source>
</reference>
<dbReference type="InterPro" id="IPR036737">
    <property type="entry name" value="OmpA-like_sf"/>
</dbReference>
<feature type="chain" id="PRO_5021316612" evidence="4">
    <location>
        <begin position="25"/>
        <end position="341"/>
    </location>
</feature>
<dbReference type="Gene3D" id="3.30.1330.60">
    <property type="entry name" value="OmpA-like domain"/>
    <property type="match status" value="1"/>
</dbReference>
<dbReference type="Proteomes" id="UP000298179">
    <property type="component" value="Unassembled WGS sequence"/>
</dbReference>
<evidence type="ECO:0000313" key="6">
    <source>
        <dbReference type="EMBL" id="TFF18688.1"/>
    </source>
</evidence>
<dbReference type="EMBL" id="SOZD01000008">
    <property type="protein sequence ID" value="TFF18688.1"/>
    <property type="molecule type" value="Genomic_DNA"/>
</dbReference>
<feature type="signal peptide" evidence="4">
    <location>
        <begin position="1"/>
        <end position="24"/>
    </location>
</feature>
<feature type="domain" description="OmpA-like" evidence="5">
    <location>
        <begin position="163"/>
        <end position="281"/>
    </location>
</feature>
<dbReference type="PRINTS" id="PR01021">
    <property type="entry name" value="OMPADOMAIN"/>
</dbReference>
<keyword evidence="7" id="KW-1185">Reference proteome</keyword>